<keyword evidence="8" id="KW-1185">Reference proteome</keyword>
<dbReference type="RefSeq" id="WP_191099526.1">
    <property type="nucleotide sequence ID" value="NZ_JACXXF010000003.1"/>
</dbReference>
<dbReference type="Pfam" id="PF01943">
    <property type="entry name" value="Polysacc_synt"/>
    <property type="match status" value="1"/>
</dbReference>
<protein>
    <submittedName>
        <fullName evidence="7">Oligosaccharide flippase family protein</fullName>
    </submittedName>
</protein>
<keyword evidence="5 6" id="KW-0472">Membrane</keyword>
<evidence type="ECO:0000256" key="2">
    <source>
        <dbReference type="ARBA" id="ARBA00022475"/>
    </source>
</evidence>
<dbReference type="Proteomes" id="UP000627521">
    <property type="component" value="Unassembled WGS sequence"/>
</dbReference>
<feature type="transmembrane region" description="Helical" evidence="6">
    <location>
        <begin position="36"/>
        <end position="61"/>
    </location>
</feature>
<feature type="transmembrane region" description="Helical" evidence="6">
    <location>
        <begin position="259"/>
        <end position="283"/>
    </location>
</feature>
<evidence type="ECO:0000256" key="6">
    <source>
        <dbReference type="SAM" id="Phobius"/>
    </source>
</evidence>
<feature type="transmembrane region" description="Helical" evidence="6">
    <location>
        <begin position="304"/>
        <end position="326"/>
    </location>
</feature>
<accession>A0ABR8LXZ3</accession>
<comment type="subcellular location">
    <subcellularLocation>
        <location evidence="1">Cell membrane</location>
        <topology evidence="1">Multi-pass membrane protein</topology>
    </subcellularLocation>
</comment>
<feature type="transmembrane region" description="Helical" evidence="6">
    <location>
        <begin position="7"/>
        <end position="30"/>
    </location>
</feature>
<dbReference type="EMBL" id="JACXXH010000003">
    <property type="protein sequence ID" value="MBD3863137.1"/>
    <property type="molecule type" value="Genomic_DNA"/>
</dbReference>
<evidence type="ECO:0000313" key="8">
    <source>
        <dbReference type="Proteomes" id="UP000627521"/>
    </source>
</evidence>
<organism evidence="7 8">
    <name type="scientific">Olleya marilimosa</name>
    <dbReference type="NCBI Taxonomy" id="272164"/>
    <lineage>
        <taxon>Bacteria</taxon>
        <taxon>Pseudomonadati</taxon>
        <taxon>Bacteroidota</taxon>
        <taxon>Flavobacteriia</taxon>
        <taxon>Flavobacteriales</taxon>
        <taxon>Flavobacteriaceae</taxon>
    </lineage>
</organism>
<dbReference type="InterPro" id="IPR050833">
    <property type="entry name" value="Poly_Biosynth_Transport"/>
</dbReference>
<feature type="transmembrane region" description="Helical" evidence="6">
    <location>
        <begin position="401"/>
        <end position="420"/>
    </location>
</feature>
<evidence type="ECO:0000256" key="4">
    <source>
        <dbReference type="ARBA" id="ARBA00022989"/>
    </source>
</evidence>
<evidence type="ECO:0000256" key="1">
    <source>
        <dbReference type="ARBA" id="ARBA00004651"/>
    </source>
</evidence>
<comment type="caution">
    <text evidence="7">The sequence shown here is derived from an EMBL/GenBank/DDBJ whole genome shotgun (WGS) entry which is preliminary data.</text>
</comment>
<feature type="transmembrane region" description="Helical" evidence="6">
    <location>
        <begin position="457"/>
        <end position="475"/>
    </location>
</feature>
<gene>
    <name evidence="7" type="ORF">IEG06_06715</name>
</gene>
<feature type="transmembrane region" description="Helical" evidence="6">
    <location>
        <begin position="224"/>
        <end position="244"/>
    </location>
</feature>
<feature type="transmembrane region" description="Helical" evidence="6">
    <location>
        <begin position="346"/>
        <end position="366"/>
    </location>
</feature>
<dbReference type="PANTHER" id="PTHR30250:SF26">
    <property type="entry name" value="PSMA PROTEIN"/>
    <property type="match status" value="1"/>
</dbReference>
<feature type="transmembrane region" description="Helical" evidence="6">
    <location>
        <begin position="125"/>
        <end position="147"/>
    </location>
</feature>
<keyword evidence="2" id="KW-1003">Cell membrane</keyword>
<feature type="transmembrane region" description="Helical" evidence="6">
    <location>
        <begin position="154"/>
        <end position="177"/>
    </location>
</feature>
<sequence length="497" mass="56605">MSIKNNLYNIFGGAGRAILFLFTIPLMVNYMGVEKFGVWALITSIGNIALMLDVGIASTTMHFVSEINALETKEDVDYKTKTIIPVLLLINIVLSAIVAISFLFFTTEIAHVFLNNSLVSDDIIIALRWIGLYSSIMLIQHLFSGIIQAYNQFLLVNIIKFINIFVINVGLLVFSFLEEDFVTLTFYMFLISILTLITYIYLASKKLNIFKIKPHFDYQTTKTIISYSGTTWVGYFGSVIFTQFDKIIIGKITTPEILGIYAAIISITSYISSIATVGLQPIIPKLTEYWTKVKTHRDEFVKEYKHAIQFNTFLIFFASLLMLIVYRVLLKDIMDINLEIYPDSILAFQLAIVIYAFNSLSIPGFYTLMAIKKTKHIGLWQLLGSFLALYCIYLLGQSFGLYGVIIGNIGLVITSMFNFITAKVIVKNPFEWLKYIYKPILIFNFTISLILLVNNVYLDAIFAFIASVILVIWYLKQQPELLNIITNVINKKKNEVL</sequence>
<dbReference type="InterPro" id="IPR002797">
    <property type="entry name" value="Polysacc_synth"/>
</dbReference>
<evidence type="ECO:0000313" key="7">
    <source>
        <dbReference type="EMBL" id="MBD3863137.1"/>
    </source>
</evidence>
<reference evidence="7 8" key="1">
    <citation type="submission" date="2020-09" db="EMBL/GenBank/DDBJ databases">
        <title>Bacillus nautilus sp. nov., Chryseoglobus crepusculi sp. nov, and Psychrobacter noctis sp. nov., isolated from deep-sea sponges from the equatorial Atlantic.</title>
        <authorList>
            <person name="Stennett H.L."/>
            <person name="Williams S.E."/>
        </authorList>
    </citation>
    <scope>NUCLEOTIDE SEQUENCE [LARGE SCALE GENOMIC DNA]</scope>
    <source>
        <strain evidence="7 8">28M-24</strain>
    </source>
</reference>
<evidence type="ECO:0000256" key="5">
    <source>
        <dbReference type="ARBA" id="ARBA00023136"/>
    </source>
</evidence>
<feature type="transmembrane region" description="Helical" evidence="6">
    <location>
        <begin position="183"/>
        <end position="203"/>
    </location>
</feature>
<keyword evidence="4 6" id="KW-1133">Transmembrane helix</keyword>
<name>A0ABR8LXZ3_9FLAO</name>
<keyword evidence="3 6" id="KW-0812">Transmembrane</keyword>
<feature type="transmembrane region" description="Helical" evidence="6">
    <location>
        <begin position="82"/>
        <end position="105"/>
    </location>
</feature>
<feature type="transmembrane region" description="Helical" evidence="6">
    <location>
        <begin position="432"/>
        <end position="451"/>
    </location>
</feature>
<proteinExistence type="predicted"/>
<feature type="transmembrane region" description="Helical" evidence="6">
    <location>
        <begin position="378"/>
        <end position="395"/>
    </location>
</feature>
<dbReference type="PANTHER" id="PTHR30250">
    <property type="entry name" value="PST FAMILY PREDICTED COLANIC ACID TRANSPORTER"/>
    <property type="match status" value="1"/>
</dbReference>
<evidence type="ECO:0000256" key="3">
    <source>
        <dbReference type="ARBA" id="ARBA00022692"/>
    </source>
</evidence>